<dbReference type="InterPro" id="IPR045121">
    <property type="entry name" value="CoAse"/>
</dbReference>
<comment type="cofactor">
    <cofactor evidence="1">
        <name>Mn(2+)</name>
        <dbReference type="ChEBI" id="CHEBI:29035"/>
    </cofactor>
</comment>
<sequence length="218" mass="25131">MGAVSFLHSGQRVYMRTFMMSEEELQARIRSITLPINIQDKTHEPRIRGQRPASVLIPFVHRGDDWQVIFTRRPDYLPSHAGQISFPGGRTEAGETPHEGALRELHEEIGVPPDQVSLLGRLSSFNAVSEYRVTPYVGIIDPSADIIPCENEVAEVFELPLSYFLDPANHIERLRTWEGRTHTMYDMPWPEPENPKYFIWGMTAMMLYRLYERGLRCS</sequence>
<dbReference type="GO" id="GO:0046872">
    <property type="term" value="F:metal ion binding"/>
    <property type="evidence" value="ECO:0007669"/>
    <property type="project" value="UniProtKB-KW"/>
</dbReference>
<evidence type="ECO:0000313" key="8">
    <source>
        <dbReference type="EMBL" id="HHL43665.1"/>
    </source>
</evidence>
<dbReference type="Proteomes" id="UP000885830">
    <property type="component" value="Unassembled WGS sequence"/>
</dbReference>
<evidence type="ECO:0000259" key="7">
    <source>
        <dbReference type="PROSITE" id="PS51462"/>
    </source>
</evidence>
<comment type="caution">
    <text evidence="8">The sequence shown here is derived from an EMBL/GenBank/DDBJ whole genome shotgun (WGS) entry which is preliminary data.</text>
</comment>
<dbReference type="EMBL" id="DRMJ01000449">
    <property type="protein sequence ID" value="HHL43665.1"/>
    <property type="molecule type" value="Genomic_DNA"/>
</dbReference>
<keyword evidence="4" id="KW-0378">Hydrolase</keyword>
<dbReference type="CDD" id="cd03426">
    <property type="entry name" value="NUDIX_CoAse_Nudt7"/>
    <property type="match status" value="1"/>
</dbReference>
<accession>A0A7C5R8A0</accession>
<keyword evidence="6" id="KW-0464">Manganese</keyword>
<dbReference type="Pfam" id="PF00293">
    <property type="entry name" value="NUDIX"/>
    <property type="match status" value="1"/>
</dbReference>
<dbReference type="SUPFAM" id="SSF55811">
    <property type="entry name" value="Nudix"/>
    <property type="match status" value="1"/>
</dbReference>
<dbReference type="GO" id="GO:0010945">
    <property type="term" value="F:coenzyme A diphosphatase activity"/>
    <property type="evidence" value="ECO:0007669"/>
    <property type="project" value="InterPro"/>
</dbReference>
<keyword evidence="3" id="KW-0479">Metal-binding</keyword>
<gene>
    <name evidence="8" type="ORF">ENJ42_08610</name>
</gene>
<dbReference type="PANTHER" id="PTHR12992">
    <property type="entry name" value="NUDIX HYDROLASE"/>
    <property type="match status" value="1"/>
</dbReference>
<organism evidence="8">
    <name type="scientific">Hellea balneolensis</name>
    <dbReference type="NCBI Taxonomy" id="287478"/>
    <lineage>
        <taxon>Bacteria</taxon>
        <taxon>Pseudomonadati</taxon>
        <taxon>Pseudomonadota</taxon>
        <taxon>Alphaproteobacteria</taxon>
        <taxon>Maricaulales</taxon>
        <taxon>Robiginitomaculaceae</taxon>
        <taxon>Hellea</taxon>
    </lineage>
</organism>
<evidence type="ECO:0000256" key="4">
    <source>
        <dbReference type="ARBA" id="ARBA00022801"/>
    </source>
</evidence>
<evidence type="ECO:0000256" key="1">
    <source>
        <dbReference type="ARBA" id="ARBA00001936"/>
    </source>
</evidence>
<feature type="domain" description="Nudix hydrolase" evidence="7">
    <location>
        <begin position="49"/>
        <end position="181"/>
    </location>
</feature>
<dbReference type="InterPro" id="IPR020084">
    <property type="entry name" value="NUDIX_hydrolase_CS"/>
</dbReference>
<evidence type="ECO:0000256" key="6">
    <source>
        <dbReference type="ARBA" id="ARBA00023211"/>
    </source>
</evidence>
<dbReference type="PROSITE" id="PS51462">
    <property type="entry name" value="NUDIX"/>
    <property type="match status" value="1"/>
</dbReference>
<evidence type="ECO:0000256" key="5">
    <source>
        <dbReference type="ARBA" id="ARBA00022842"/>
    </source>
</evidence>
<dbReference type="AlphaFoldDB" id="A0A7C5R8A0"/>
<name>A0A7C5R8A0_9PROT</name>
<evidence type="ECO:0000256" key="3">
    <source>
        <dbReference type="ARBA" id="ARBA00022723"/>
    </source>
</evidence>
<dbReference type="PROSITE" id="PS00893">
    <property type="entry name" value="NUDIX_BOX"/>
    <property type="match status" value="1"/>
</dbReference>
<comment type="cofactor">
    <cofactor evidence="2">
        <name>Mg(2+)</name>
        <dbReference type="ChEBI" id="CHEBI:18420"/>
    </cofactor>
</comment>
<dbReference type="PANTHER" id="PTHR12992:SF11">
    <property type="entry name" value="MITOCHONDRIAL COENZYME A DIPHOSPHATASE NUDT8"/>
    <property type="match status" value="1"/>
</dbReference>
<dbReference type="InterPro" id="IPR000086">
    <property type="entry name" value="NUDIX_hydrolase_dom"/>
</dbReference>
<dbReference type="Gene3D" id="3.90.79.10">
    <property type="entry name" value="Nucleoside Triphosphate Pyrophosphohydrolase"/>
    <property type="match status" value="1"/>
</dbReference>
<proteinExistence type="predicted"/>
<evidence type="ECO:0000256" key="2">
    <source>
        <dbReference type="ARBA" id="ARBA00001946"/>
    </source>
</evidence>
<dbReference type="InterPro" id="IPR015797">
    <property type="entry name" value="NUDIX_hydrolase-like_dom_sf"/>
</dbReference>
<keyword evidence="5" id="KW-0460">Magnesium</keyword>
<protein>
    <submittedName>
        <fullName evidence="8">CoA pyrophosphatase</fullName>
    </submittedName>
</protein>
<reference evidence="8" key="1">
    <citation type="journal article" date="2020" name="mSystems">
        <title>Genome- and Community-Level Interaction Insights into Carbon Utilization and Element Cycling Functions of Hydrothermarchaeota in Hydrothermal Sediment.</title>
        <authorList>
            <person name="Zhou Z."/>
            <person name="Liu Y."/>
            <person name="Xu W."/>
            <person name="Pan J."/>
            <person name="Luo Z.H."/>
            <person name="Li M."/>
        </authorList>
    </citation>
    <scope>NUCLEOTIDE SEQUENCE [LARGE SCALE GENOMIC DNA]</scope>
    <source>
        <strain evidence="8">HyVt-485</strain>
    </source>
</reference>